<keyword evidence="2 7" id="KW-0812">Transmembrane</keyword>
<gene>
    <name evidence="10" type="ORF">ACFQ41_00585</name>
</gene>
<evidence type="ECO:0000256" key="2">
    <source>
        <dbReference type="ARBA" id="ARBA00022692"/>
    </source>
</evidence>
<evidence type="ECO:0000256" key="3">
    <source>
        <dbReference type="ARBA" id="ARBA00022741"/>
    </source>
</evidence>
<feature type="transmembrane region" description="Helical" evidence="7">
    <location>
        <begin position="48"/>
        <end position="68"/>
    </location>
</feature>
<dbReference type="InterPro" id="IPR036640">
    <property type="entry name" value="ABC1_TM_sf"/>
</dbReference>
<evidence type="ECO:0000259" key="9">
    <source>
        <dbReference type="PROSITE" id="PS50929"/>
    </source>
</evidence>
<evidence type="ECO:0000256" key="6">
    <source>
        <dbReference type="ARBA" id="ARBA00023136"/>
    </source>
</evidence>
<dbReference type="Gene3D" id="1.20.1560.10">
    <property type="entry name" value="ABC transporter type 1, transmembrane domain"/>
    <property type="match status" value="1"/>
</dbReference>
<reference evidence="11" key="1">
    <citation type="journal article" date="2019" name="Int. J. Syst. Evol. Microbiol.">
        <title>The Global Catalogue of Microorganisms (GCM) 10K type strain sequencing project: providing services to taxonomists for standard genome sequencing and annotation.</title>
        <authorList>
            <consortium name="The Broad Institute Genomics Platform"/>
            <consortium name="The Broad Institute Genome Sequencing Center for Infectious Disease"/>
            <person name="Wu L."/>
            <person name="Ma J."/>
        </authorList>
    </citation>
    <scope>NUCLEOTIDE SEQUENCE [LARGE SCALE GENOMIC DNA]</scope>
    <source>
        <strain evidence="11">CCM 9110</strain>
    </source>
</reference>
<dbReference type="InterPro" id="IPR017871">
    <property type="entry name" value="ABC_transporter-like_CS"/>
</dbReference>
<keyword evidence="11" id="KW-1185">Reference proteome</keyword>
<dbReference type="InterPro" id="IPR003439">
    <property type="entry name" value="ABC_transporter-like_ATP-bd"/>
</dbReference>
<comment type="subcellular location">
    <subcellularLocation>
        <location evidence="1">Cell membrane</location>
        <topology evidence="1">Multi-pass membrane protein</topology>
    </subcellularLocation>
</comment>
<feature type="domain" description="ABC transporter" evidence="8">
    <location>
        <begin position="325"/>
        <end position="556"/>
    </location>
</feature>
<dbReference type="PROSITE" id="PS00211">
    <property type="entry name" value="ABC_TRANSPORTER_1"/>
    <property type="match status" value="1"/>
</dbReference>
<accession>A0ABW4BD00</accession>
<dbReference type="Pfam" id="PF00005">
    <property type="entry name" value="ABC_tran"/>
    <property type="match status" value="1"/>
</dbReference>
<evidence type="ECO:0000256" key="1">
    <source>
        <dbReference type="ARBA" id="ARBA00004651"/>
    </source>
</evidence>
<feature type="transmembrane region" description="Helical" evidence="7">
    <location>
        <begin position="88"/>
        <end position="107"/>
    </location>
</feature>
<dbReference type="Pfam" id="PF00664">
    <property type="entry name" value="ABC_membrane"/>
    <property type="match status" value="1"/>
</dbReference>
<dbReference type="SMART" id="SM00382">
    <property type="entry name" value="AAA"/>
    <property type="match status" value="1"/>
</dbReference>
<dbReference type="PROSITE" id="PS50893">
    <property type="entry name" value="ABC_TRANSPORTER_2"/>
    <property type="match status" value="1"/>
</dbReference>
<dbReference type="Proteomes" id="UP001597199">
    <property type="component" value="Unassembled WGS sequence"/>
</dbReference>
<dbReference type="InterPro" id="IPR011527">
    <property type="entry name" value="ABC1_TM_dom"/>
</dbReference>
<dbReference type="InterPro" id="IPR003593">
    <property type="entry name" value="AAA+_ATPase"/>
</dbReference>
<dbReference type="InterPro" id="IPR027417">
    <property type="entry name" value="P-loop_NTPase"/>
</dbReference>
<evidence type="ECO:0000313" key="11">
    <source>
        <dbReference type="Proteomes" id="UP001597199"/>
    </source>
</evidence>
<evidence type="ECO:0000259" key="8">
    <source>
        <dbReference type="PROSITE" id="PS50893"/>
    </source>
</evidence>
<feature type="transmembrane region" description="Helical" evidence="7">
    <location>
        <begin position="127"/>
        <end position="145"/>
    </location>
</feature>
<proteinExistence type="predicted"/>
<dbReference type="CDD" id="cd03228">
    <property type="entry name" value="ABCC_MRP_Like"/>
    <property type="match status" value="1"/>
</dbReference>
<dbReference type="SUPFAM" id="SSF52540">
    <property type="entry name" value="P-loop containing nucleoside triphosphate hydrolases"/>
    <property type="match status" value="1"/>
</dbReference>
<keyword evidence="6 7" id="KW-0472">Membrane</keyword>
<feature type="domain" description="ABC transmembrane type-1" evidence="9">
    <location>
        <begin position="13"/>
        <end position="294"/>
    </location>
</feature>
<dbReference type="EMBL" id="JBHTOA010000005">
    <property type="protein sequence ID" value="MFD1397801.1"/>
    <property type="molecule type" value="Genomic_DNA"/>
</dbReference>
<dbReference type="Gene3D" id="3.40.50.300">
    <property type="entry name" value="P-loop containing nucleotide triphosphate hydrolases"/>
    <property type="match status" value="1"/>
</dbReference>
<evidence type="ECO:0000256" key="5">
    <source>
        <dbReference type="ARBA" id="ARBA00022989"/>
    </source>
</evidence>
<dbReference type="GO" id="GO:0005524">
    <property type="term" value="F:ATP binding"/>
    <property type="evidence" value="ECO:0007669"/>
    <property type="project" value="UniProtKB-KW"/>
</dbReference>
<protein>
    <submittedName>
        <fullName evidence="10">ABC transporter ATP-binding protein</fullName>
    </submittedName>
</protein>
<name>A0ABW4BD00_9LACO</name>
<dbReference type="SUPFAM" id="SSF90123">
    <property type="entry name" value="ABC transporter transmembrane region"/>
    <property type="match status" value="1"/>
</dbReference>
<comment type="caution">
    <text evidence="10">The sequence shown here is derived from an EMBL/GenBank/DDBJ whole genome shotgun (WGS) entry which is preliminary data.</text>
</comment>
<dbReference type="InterPro" id="IPR039421">
    <property type="entry name" value="Type_1_exporter"/>
</dbReference>
<dbReference type="PANTHER" id="PTHR43394">
    <property type="entry name" value="ATP-DEPENDENT PERMEASE MDL1, MITOCHONDRIAL"/>
    <property type="match status" value="1"/>
</dbReference>
<keyword evidence="4 10" id="KW-0067">ATP-binding</keyword>
<evidence type="ECO:0000313" key="10">
    <source>
        <dbReference type="EMBL" id="MFD1397801.1"/>
    </source>
</evidence>
<keyword evidence="5 7" id="KW-1133">Transmembrane helix</keyword>
<keyword evidence="3" id="KW-0547">Nucleotide-binding</keyword>
<evidence type="ECO:0000256" key="4">
    <source>
        <dbReference type="ARBA" id="ARBA00022840"/>
    </source>
</evidence>
<dbReference type="RefSeq" id="WP_204119503.1">
    <property type="nucleotide sequence ID" value="NZ_BOLV01000016.1"/>
</dbReference>
<dbReference type="PANTHER" id="PTHR43394:SF1">
    <property type="entry name" value="ATP-BINDING CASSETTE SUB-FAMILY B MEMBER 10, MITOCHONDRIAL"/>
    <property type="match status" value="1"/>
</dbReference>
<sequence length="559" mass="59940">MLKYLTAKKGQLALTMTVAVMAVCGYVGWSFLLQIVVDIATGKRTGSLVAVAGLMVLYMVVMDTVGAFDRYLRPSLKWAAAGRARKALMAQALALSPAAFGEVGVGSMVGKLTKQVDNITESYFGQWLWLFYLGVQIIVATLATISISPSVTLLIVVLTLPSLVFPFLLKKALQQASEAQVTAIDRYTAKATDLLSGFTTLKFALAGQAAARQHDQADDALVAAQTRNTRIQAISNAISSVLNDLTYMAAWFVGAIMVRAGQMDMGQMVVFSTLTGYLSFPMMSLTEDLPTLIGGIQAARQLELFIASPNAKARSQALPQLHAELACIDASYAVGGQTILNHVKLQLTPGQKVLLVGASGSGKTTLVRLLLGEVMPSQGEALLFGAPAAELARHAVYQRIGFMAQAGHVFTGTVRENMSLFTESFTDEAMTTALKRAGLSGWLTAHSLGTMVSADSPLLSGGEKQRLALARIFLRDYSYYIFDELTTGLDPHIAAGLQRDLFDMAQGFLMITHTYNEAAFAQADQIIVLEKGHVIAQGQAQTPAVQAALQQLELTQQLS</sequence>
<feature type="transmembrane region" description="Helical" evidence="7">
    <location>
        <begin position="152"/>
        <end position="169"/>
    </location>
</feature>
<organism evidence="10 11">
    <name type="scientific">Lacticaseibacillus suilingensis</name>
    <dbReference type="NCBI Taxonomy" id="2799577"/>
    <lineage>
        <taxon>Bacteria</taxon>
        <taxon>Bacillati</taxon>
        <taxon>Bacillota</taxon>
        <taxon>Bacilli</taxon>
        <taxon>Lactobacillales</taxon>
        <taxon>Lactobacillaceae</taxon>
        <taxon>Lacticaseibacillus</taxon>
    </lineage>
</organism>
<evidence type="ECO:0000256" key="7">
    <source>
        <dbReference type="SAM" id="Phobius"/>
    </source>
</evidence>
<dbReference type="PROSITE" id="PS50929">
    <property type="entry name" value="ABC_TM1F"/>
    <property type="match status" value="1"/>
</dbReference>
<feature type="transmembrane region" description="Helical" evidence="7">
    <location>
        <begin position="12"/>
        <end position="36"/>
    </location>
</feature>